<feature type="chain" id="PRO_5046274253" description="DUF3999 domain-containing protein" evidence="2">
    <location>
        <begin position="20"/>
        <end position="447"/>
    </location>
</feature>
<dbReference type="Proteomes" id="UP001265700">
    <property type="component" value="Unassembled WGS sequence"/>
</dbReference>
<dbReference type="RefSeq" id="WP_310310791.1">
    <property type="nucleotide sequence ID" value="NZ_JAVDWU010000001.1"/>
</dbReference>
<keyword evidence="4" id="KW-1185">Reference proteome</keyword>
<comment type="caution">
    <text evidence="3">The sequence shown here is derived from an EMBL/GenBank/DDBJ whole genome shotgun (WGS) entry which is preliminary data.</text>
</comment>
<evidence type="ECO:0000313" key="4">
    <source>
        <dbReference type="Proteomes" id="UP001265700"/>
    </source>
</evidence>
<feature type="signal peptide" evidence="2">
    <location>
        <begin position="1"/>
        <end position="19"/>
    </location>
</feature>
<evidence type="ECO:0000256" key="1">
    <source>
        <dbReference type="SAM" id="Phobius"/>
    </source>
</evidence>
<feature type="transmembrane region" description="Helical" evidence="1">
    <location>
        <begin position="423"/>
        <end position="444"/>
    </location>
</feature>
<accession>A0ABU1WGF0</accession>
<proteinExistence type="predicted"/>
<dbReference type="Pfam" id="PF13163">
    <property type="entry name" value="DUF3999"/>
    <property type="match status" value="1"/>
</dbReference>
<organism evidence="3 4">
    <name type="scientific">Hydrogenophaga palleronii</name>
    <dbReference type="NCBI Taxonomy" id="65655"/>
    <lineage>
        <taxon>Bacteria</taxon>
        <taxon>Pseudomonadati</taxon>
        <taxon>Pseudomonadota</taxon>
        <taxon>Betaproteobacteria</taxon>
        <taxon>Burkholderiales</taxon>
        <taxon>Comamonadaceae</taxon>
        <taxon>Hydrogenophaga</taxon>
    </lineage>
</organism>
<keyword evidence="1" id="KW-0472">Membrane</keyword>
<keyword evidence="1" id="KW-1133">Transmembrane helix</keyword>
<keyword evidence="1" id="KW-0812">Transmembrane</keyword>
<keyword evidence="2" id="KW-0732">Signal</keyword>
<reference evidence="3 4" key="1">
    <citation type="submission" date="2023-07" db="EMBL/GenBank/DDBJ databases">
        <title>Sorghum-associated microbial communities from plants grown in Nebraska, USA.</title>
        <authorList>
            <person name="Schachtman D."/>
        </authorList>
    </citation>
    <scope>NUCLEOTIDE SEQUENCE [LARGE SCALE GENOMIC DNA]</scope>
    <source>
        <strain evidence="3 4">4249</strain>
    </source>
</reference>
<name>A0ABU1WGF0_9BURK</name>
<sequence length="447" mass="48506">MKAAVCLMVLAGYWSHAHADKPSDYERQWPVTVQSGAGLQRLALPAPVLATLRQADLADLRIFNAEGQMLSMALSRAPDFQARERQRHQRPVYPLMASAQAPSTSGWTLRIEEQNQRAVQVDASGQVVPVENRVEGYLVDTRNIEHSAVALNLEGEWPAHQMLSLEISTSKDLRTWTPVGSGVLYRSETGTMGTGSALSTSPTALRDKYLRITWPPQSPPPRLTQVVIETEQPGPAPAAPVRARLQTEKIDAHERRFTLPFASRLSALEIEPERQNSLLPITVSGRMSGAEPWSHLSSGVVYQIEDQGRAEKNTVIGLPAAQYREIRIAADARGAGLGDDPVVLAHFAPVQVVFLASGGPPYILAAGKVNDKAAYLPLNTLIPNHKPLDEQKLPMATVALSEAEASTPVVPSGTATAPSRQALWLWAVLLSAVAALAGMVWVLLRKK</sequence>
<evidence type="ECO:0008006" key="5">
    <source>
        <dbReference type="Google" id="ProtNLM"/>
    </source>
</evidence>
<gene>
    <name evidence="3" type="ORF">J2W49_000273</name>
</gene>
<dbReference type="EMBL" id="JAVDWU010000001">
    <property type="protein sequence ID" value="MDR7148345.1"/>
    <property type="molecule type" value="Genomic_DNA"/>
</dbReference>
<dbReference type="InterPro" id="IPR025060">
    <property type="entry name" value="DUF3999"/>
</dbReference>
<evidence type="ECO:0000313" key="3">
    <source>
        <dbReference type="EMBL" id="MDR7148345.1"/>
    </source>
</evidence>
<evidence type="ECO:0000256" key="2">
    <source>
        <dbReference type="SAM" id="SignalP"/>
    </source>
</evidence>
<protein>
    <recommendedName>
        <fullName evidence="5">DUF3999 domain-containing protein</fullName>
    </recommendedName>
</protein>